<dbReference type="InterPro" id="IPR036812">
    <property type="entry name" value="NAD(P)_OxRdtase_dom_sf"/>
</dbReference>
<comment type="similarity">
    <text evidence="1">Belongs to the shaker potassium channel beta subunit family.</text>
</comment>
<dbReference type="RefSeq" id="WP_377926142.1">
    <property type="nucleotide sequence ID" value="NZ_JBHUEM010000001.1"/>
</dbReference>
<accession>A0ABW4LKQ8</accession>
<dbReference type="PANTHER" id="PTHR43150:SF2">
    <property type="entry name" value="HYPERKINETIC, ISOFORM M"/>
    <property type="match status" value="1"/>
</dbReference>
<evidence type="ECO:0000259" key="4">
    <source>
        <dbReference type="Pfam" id="PF00248"/>
    </source>
</evidence>
<dbReference type="SUPFAM" id="SSF51430">
    <property type="entry name" value="NAD(P)-linked oxidoreductase"/>
    <property type="match status" value="1"/>
</dbReference>
<feature type="domain" description="NADP-dependent oxidoreductase" evidence="4">
    <location>
        <begin position="16"/>
        <end position="79"/>
    </location>
</feature>
<proteinExistence type="inferred from homology"/>
<dbReference type="InterPro" id="IPR005399">
    <property type="entry name" value="K_chnl_volt-dep_bsu_KCNAB-rel"/>
</dbReference>
<keyword evidence="3" id="KW-0560">Oxidoreductase</keyword>
<keyword evidence="2" id="KW-0521">NADP</keyword>
<evidence type="ECO:0000256" key="2">
    <source>
        <dbReference type="ARBA" id="ARBA00022857"/>
    </source>
</evidence>
<comment type="caution">
    <text evidence="5">The sequence shown here is derived from an EMBL/GenBank/DDBJ whole genome shotgun (WGS) entry which is preliminary data.</text>
</comment>
<dbReference type="Proteomes" id="UP001597214">
    <property type="component" value="Unassembled WGS sequence"/>
</dbReference>
<evidence type="ECO:0000256" key="3">
    <source>
        <dbReference type="ARBA" id="ARBA00023002"/>
    </source>
</evidence>
<name>A0ABW4LKQ8_9BACI</name>
<evidence type="ECO:0000313" key="6">
    <source>
        <dbReference type="Proteomes" id="UP001597214"/>
    </source>
</evidence>
<reference evidence="6" key="1">
    <citation type="journal article" date="2019" name="Int. J. Syst. Evol. Microbiol.">
        <title>The Global Catalogue of Microorganisms (GCM) 10K type strain sequencing project: providing services to taxonomists for standard genome sequencing and annotation.</title>
        <authorList>
            <consortium name="The Broad Institute Genomics Platform"/>
            <consortium name="The Broad Institute Genome Sequencing Center for Infectious Disease"/>
            <person name="Wu L."/>
            <person name="Ma J."/>
        </authorList>
    </citation>
    <scope>NUCLEOTIDE SEQUENCE [LARGE SCALE GENOMIC DNA]</scope>
    <source>
        <strain evidence="6">CCUG 49339</strain>
    </source>
</reference>
<dbReference type="EMBL" id="JBHUEM010000001">
    <property type="protein sequence ID" value="MFD1735057.1"/>
    <property type="molecule type" value="Genomic_DNA"/>
</dbReference>
<gene>
    <name evidence="5" type="ORF">ACFSCX_00630</name>
</gene>
<organism evidence="5 6">
    <name type="scientific">Bacillus salitolerans</name>
    <dbReference type="NCBI Taxonomy" id="1437434"/>
    <lineage>
        <taxon>Bacteria</taxon>
        <taxon>Bacillati</taxon>
        <taxon>Bacillota</taxon>
        <taxon>Bacilli</taxon>
        <taxon>Bacillales</taxon>
        <taxon>Bacillaceae</taxon>
        <taxon>Bacillus</taxon>
    </lineage>
</organism>
<sequence length="80" mass="8991">MKYRYLGDSGLMVSELSLGSYLTFGDRLNERESTNLVHTAFDHGINFFDTANVYQDGIAEIFLGKACKNLDRTELVIGTH</sequence>
<evidence type="ECO:0000256" key="1">
    <source>
        <dbReference type="ARBA" id="ARBA00006515"/>
    </source>
</evidence>
<dbReference type="Gene3D" id="3.20.20.100">
    <property type="entry name" value="NADP-dependent oxidoreductase domain"/>
    <property type="match status" value="1"/>
</dbReference>
<dbReference type="Pfam" id="PF00248">
    <property type="entry name" value="Aldo_ket_red"/>
    <property type="match status" value="1"/>
</dbReference>
<protein>
    <submittedName>
        <fullName evidence="5">Aldo/keto reductase</fullName>
    </submittedName>
</protein>
<dbReference type="InterPro" id="IPR023210">
    <property type="entry name" value="NADP_OxRdtase_dom"/>
</dbReference>
<dbReference type="PANTHER" id="PTHR43150">
    <property type="entry name" value="HYPERKINETIC, ISOFORM M"/>
    <property type="match status" value="1"/>
</dbReference>
<evidence type="ECO:0000313" key="5">
    <source>
        <dbReference type="EMBL" id="MFD1735057.1"/>
    </source>
</evidence>
<keyword evidence="6" id="KW-1185">Reference proteome</keyword>